<dbReference type="GO" id="GO:0055085">
    <property type="term" value="P:transmembrane transport"/>
    <property type="evidence" value="ECO:0007669"/>
    <property type="project" value="UniProtKB-ARBA"/>
</dbReference>
<dbReference type="NCBIfam" id="TIGR01727">
    <property type="entry name" value="oligo_HPY"/>
    <property type="match status" value="1"/>
</dbReference>
<evidence type="ECO:0000256" key="4">
    <source>
        <dbReference type="ARBA" id="ARBA00022475"/>
    </source>
</evidence>
<dbReference type="Pfam" id="PF08352">
    <property type="entry name" value="oligo_HPY"/>
    <property type="match status" value="1"/>
</dbReference>
<organism evidence="9 10">
    <name type="scientific">Fuscovulum blasticum DSM 2131</name>
    <dbReference type="NCBI Taxonomy" id="1188250"/>
    <lineage>
        <taxon>Bacteria</taxon>
        <taxon>Pseudomonadati</taxon>
        <taxon>Pseudomonadota</taxon>
        <taxon>Alphaproteobacteria</taxon>
        <taxon>Rhodobacterales</taxon>
        <taxon>Paracoccaceae</taxon>
        <taxon>Pseudogemmobacter</taxon>
    </lineage>
</organism>
<dbReference type="Pfam" id="PF00005">
    <property type="entry name" value="ABC_tran"/>
    <property type="match status" value="1"/>
</dbReference>
<dbReference type="PROSITE" id="PS00211">
    <property type="entry name" value="ABC_TRANSPORTER_1"/>
    <property type="match status" value="1"/>
</dbReference>
<keyword evidence="4" id="KW-1003">Cell membrane</keyword>
<evidence type="ECO:0000313" key="10">
    <source>
        <dbReference type="Proteomes" id="UP000241362"/>
    </source>
</evidence>
<dbReference type="PROSITE" id="PS50893">
    <property type="entry name" value="ABC_TRANSPORTER_2"/>
    <property type="match status" value="1"/>
</dbReference>
<gene>
    <name evidence="9" type="ORF">C5F44_05895</name>
</gene>
<dbReference type="SMART" id="SM00382">
    <property type="entry name" value="AAA"/>
    <property type="match status" value="1"/>
</dbReference>
<dbReference type="InterPro" id="IPR003439">
    <property type="entry name" value="ABC_transporter-like_ATP-bd"/>
</dbReference>
<dbReference type="EMBL" id="PZKE01000004">
    <property type="protein sequence ID" value="PTE15333.1"/>
    <property type="molecule type" value="Genomic_DNA"/>
</dbReference>
<keyword evidence="5" id="KW-0547">Nucleotide-binding</keyword>
<sequence length="325" mass="35107">MTKAVLDVRNLAISLSDGAVRVPAVEGVDFTINRGEVFGLVGESGCGKSLCALALAGLLKAPMAVSGGQILLEGRDLAPLPPREMRRLRGDKVSMIFQEPMTALNPLMTVGDQIGEMFVLHRGLTPRAARLKAIEALEQVQVSSPERRINAYPHQLSGGMRQRVMIAIALACDPALLIADEPTTALDVTIQAEIVELVLELCRAKGTAVMMISHDLGLVARVCNRVAVMYAGQIVEQRSAEEIFTAPAHPYTRGLINALPRLGRRLERGQERLTEIGGVVPAIRDFPQGCRFAPRCTRATAECRAAPVAMTDLNEGGRVRCLHHV</sequence>
<reference evidence="9 10" key="1">
    <citation type="submission" date="2018-03" db="EMBL/GenBank/DDBJ databases">
        <title>Rhodobacter blasticus.</title>
        <authorList>
            <person name="Meyer T.E."/>
            <person name="Miller S."/>
            <person name="Lodha T."/>
            <person name="Gandham S."/>
            <person name="Chintalapati S."/>
            <person name="Chintalapati V.R."/>
        </authorList>
    </citation>
    <scope>NUCLEOTIDE SEQUENCE [LARGE SCALE GENOMIC DNA]</scope>
    <source>
        <strain evidence="9 10">DSM 2131</strain>
    </source>
</reference>
<keyword evidence="10" id="KW-1185">Reference proteome</keyword>
<evidence type="ECO:0000259" key="8">
    <source>
        <dbReference type="PROSITE" id="PS50893"/>
    </source>
</evidence>
<dbReference type="GO" id="GO:0005524">
    <property type="term" value="F:ATP binding"/>
    <property type="evidence" value="ECO:0007669"/>
    <property type="project" value="UniProtKB-KW"/>
</dbReference>
<evidence type="ECO:0000256" key="5">
    <source>
        <dbReference type="ARBA" id="ARBA00022741"/>
    </source>
</evidence>
<dbReference type="InterPro" id="IPR003593">
    <property type="entry name" value="AAA+_ATPase"/>
</dbReference>
<dbReference type="GO" id="GO:0015833">
    <property type="term" value="P:peptide transport"/>
    <property type="evidence" value="ECO:0007669"/>
    <property type="project" value="InterPro"/>
</dbReference>
<accession>A0A2T4JBV0</accession>
<keyword evidence="6 9" id="KW-0067">ATP-binding</keyword>
<dbReference type="InterPro" id="IPR017871">
    <property type="entry name" value="ABC_transporter-like_CS"/>
</dbReference>
<feature type="domain" description="ABC transporter" evidence="8">
    <location>
        <begin position="6"/>
        <end position="256"/>
    </location>
</feature>
<evidence type="ECO:0000256" key="6">
    <source>
        <dbReference type="ARBA" id="ARBA00022840"/>
    </source>
</evidence>
<comment type="caution">
    <text evidence="9">The sequence shown here is derived from an EMBL/GenBank/DDBJ whole genome shotgun (WGS) entry which is preliminary data.</text>
</comment>
<dbReference type="SUPFAM" id="SSF52540">
    <property type="entry name" value="P-loop containing nucleoside triphosphate hydrolases"/>
    <property type="match status" value="1"/>
</dbReference>
<dbReference type="PANTHER" id="PTHR43297:SF2">
    <property type="entry name" value="DIPEPTIDE TRANSPORT ATP-BINDING PROTEIN DPPD"/>
    <property type="match status" value="1"/>
</dbReference>
<dbReference type="GO" id="GO:0016887">
    <property type="term" value="F:ATP hydrolysis activity"/>
    <property type="evidence" value="ECO:0007669"/>
    <property type="project" value="InterPro"/>
</dbReference>
<dbReference type="Proteomes" id="UP000241362">
    <property type="component" value="Unassembled WGS sequence"/>
</dbReference>
<dbReference type="InterPro" id="IPR027417">
    <property type="entry name" value="P-loop_NTPase"/>
</dbReference>
<comment type="subcellular location">
    <subcellularLocation>
        <location evidence="1">Cell inner membrane</location>
        <topology evidence="1">Peripheral membrane protein</topology>
    </subcellularLocation>
</comment>
<dbReference type="GO" id="GO:0005886">
    <property type="term" value="C:plasma membrane"/>
    <property type="evidence" value="ECO:0007669"/>
    <property type="project" value="UniProtKB-SubCell"/>
</dbReference>
<evidence type="ECO:0000313" key="9">
    <source>
        <dbReference type="EMBL" id="PTE15333.1"/>
    </source>
</evidence>
<protein>
    <submittedName>
        <fullName evidence="9">Peptide ABC transporter ATP-binding protein</fullName>
    </submittedName>
</protein>
<dbReference type="FunFam" id="3.40.50.300:FF:000016">
    <property type="entry name" value="Oligopeptide ABC transporter ATP-binding component"/>
    <property type="match status" value="1"/>
</dbReference>
<dbReference type="CDD" id="cd03257">
    <property type="entry name" value="ABC_NikE_OppD_transporters"/>
    <property type="match status" value="1"/>
</dbReference>
<keyword evidence="7" id="KW-0472">Membrane</keyword>
<evidence type="ECO:0000256" key="2">
    <source>
        <dbReference type="ARBA" id="ARBA00005417"/>
    </source>
</evidence>
<dbReference type="InterPro" id="IPR050388">
    <property type="entry name" value="ABC_Ni/Peptide_Import"/>
</dbReference>
<dbReference type="InterPro" id="IPR013563">
    <property type="entry name" value="Oligopep_ABC_C"/>
</dbReference>
<dbReference type="Gene3D" id="3.40.50.300">
    <property type="entry name" value="P-loop containing nucleotide triphosphate hydrolases"/>
    <property type="match status" value="1"/>
</dbReference>
<dbReference type="AlphaFoldDB" id="A0A2T4JBV0"/>
<proteinExistence type="inferred from homology"/>
<keyword evidence="3" id="KW-0813">Transport</keyword>
<evidence type="ECO:0000256" key="3">
    <source>
        <dbReference type="ARBA" id="ARBA00022448"/>
    </source>
</evidence>
<dbReference type="PANTHER" id="PTHR43297">
    <property type="entry name" value="OLIGOPEPTIDE TRANSPORT ATP-BINDING PROTEIN APPD"/>
    <property type="match status" value="1"/>
</dbReference>
<dbReference type="RefSeq" id="WP_107672582.1">
    <property type="nucleotide sequence ID" value="NZ_PZKE01000004.1"/>
</dbReference>
<name>A0A2T4JBV0_FUSBL</name>
<evidence type="ECO:0000256" key="1">
    <source>
        <dbReference type="ARBA" id="ARBA00004417"/>
    </source>
</evidence>
<comment type="similarity">
    <text evidence="2">Belongs to the ABC transporter superfamily.</text>
</comment>
<evidence type="ECO:0000256" key="7">
    <source>
        <dbReference type="ARBA" id="ARBA00023136"/>
    </source>
</evidence>